<dbReference type="PANTHER" id="PTHR34136">
    <property type="match status" value="1"/>
</dbReference>
<dbReference type="Pfam" id="PF03808">
    <property type="entry name" value="Glyco_tran_WecG"/>
    <property type="match status" value="1"/>
</dbReference>
<evidence type="ECO:0000313" key="4">
    <source>
        <dbReference type="Proteomes" id="UP000093954"/>
    </source>
</evidence>
<dbReference type="PATRIC" id="fig|1353534.3.peg.3933"/>
<accession>A0A1A6AIK8</accession>
<dbReference type="EMBL" id="LROS01000077">
    <property type="protein sequence ID" value="OBR89886.1"/>
    <property type="molecule type" value="Genomic_DNA"/>
</dbReference>
<evidence type="ECO:0000313" key="3">
    <source>
        <dbReference type="EMBL" id="OBR89886.1"/>
    </source>
</evidence>
<keyword evidence="2 3" id="KW-0808">Transferase</keyword>
<dbReference type="EC" id="2.4.1.187" evidence="3"/>
<dbReference type="PANTHER" id="PTHR34136:SF1">
    <property type="entry name" value="UDP-N-ACETYL-D-MANNOSAMINURONIC ACID TRANSFERASE"/>
    <property type="match status" value="1"/>
</dbReference>
<dbReference type="GO" id="GO:0047244">
    <property type="term" value="F:N-acetylglucosaminyldiphosphoundecaprenol N-acetyl-beta-D-mannosaminyltransferase activity"/>
    <property type="evidence" value="ECO:0007669"/>
    <property type="project" value="UniProtKB-EC"/>
</dbReference>
<dbReference type="RefSeq" id="WP_242872183.1">
    <property type="nucleotide sequence ID" value="NZ_LROS01000077.1"/>
</dbReference>
<organism evidence="3 4">
    <name type="scientific">Clostridium ragsdalei P11</name>
    <dbReference type="NCBI Taxonomy" id="1353534"/>
    <lineage>
        <taxon>Bacteria</taxon>
        <taxon>Bacillati</taxon>
        <taxon>Bacillota</taxon>
        <taxon>Clostridia</taxon>
        <taxon>Eubacteriales</taxon>
        <taxon>Clostridiaceae</taxon>
        <taxon>Clostridium</taxon>
    </lineage>
</organism>
<protein>
    <submittedName>
        <fullName evidence="3">Putative N-acetylmannosaminyltransferase</fullName>
        <ecNumber evidence="3">2.4.1.187</ecNumber>
    </submittedName>
</protein>
<keyword evidence="1 3" id="KW-0328">Glycosyltransferase</keyword>
<evidence type="ECO:0000256" key="1">
    <source>
        <dbReference type="ARBA" id="ARBA00022676"/>
    </source>
</evidence>
<dbReference type="Proteomes" id="UP000093954">
    <property type="component" value="Unassembled WGS sequence"/>
</dbReference>
<dbReference type="AlphaFoldDB" id="A0A1A6AIK8"/>
<keyword evidence="4" id="KW-1185">Reference proteome</keyword>
<reference evidence="3 4" key="1">
    <citation type="journal article" date="2012" name="Front. Microbiol.">
        <title>Draft Genome Sequence of the Virulent Strain 01-B526 of the Fish Pathogen Aeromonas salmonicida.</title>
        <authorList>
            <person name="Charette S.J."/>
            <person name="Brochu F."/>
            <person name="Boyle B."/>
            <person name="Filion G."/>
            <person name="Tanaka K.H."/>
            <person name="Derome N."/>
        </authorList>
    </citation>
    <scope>NUCLEOTIDE SEQUENCE [LARGE SCALE GENOMIC DNA]</scope>
    <source>
        <strain evidence="3 4">P11</strain>
    </source>
</reference>
<proteinExistence type="predicted"/>
<name>A0A1A6AIK8_9CLOT</name>
<dbReference type="CDD" id="cd06533">
    <property type="entry name" value="Glyco_transf_WecG_TagA"/>
    <property type="match status" value="1"/>
</dbReference>
<dbReference type="InterPro" id="IPR004629">
    <property type="entry name" value="WecG_TagA_CpsF"/>
</dbReference>
<gene>
    <name evidence="3" type="primary">tagA_2</name>
    <name evidence="3" type="ORF">CLRAG_38630</name>
</gene>
<evidence type="ECO:0000256" key="2">
    <source>
        <dbReference type="ARBA" id="ARBA00022679"/>
    </source>
</evidence>
<dbReference type="NCBIfam" id="TIGR00696">
    <property type="entry name" value="wecG_tagA_cpsF"/>
    <property type="match status" value="1"/>
</dbReference>
<sequence length="279" mass="31821">MPKVINPQEKVPDSQSIKATGDICYSDYIRNIDKSKVPTCNILGVNIAAVDMDWVIKYIKKYIKDLSGDYICVSNVHTTVTSYENPEYCAIQNCGIMALPDGGPLSTLGRKRGYQNMDRVAGPSLMGEIFKISVENGYRHYFYGSTKETLGRLCNKLQKDYSSIQIVGMHSPPFHPITQAEDEEIIKEINDINPDFVWIGLGAPKQEKWMAMHKGKVKGLMVGVGAGFDYYAGNIKRAPQWMQKINLEWVYRLLQDPRRLFKRYLYTNTKFLWLVARGK</sequence>
<comment type="caution">
    <text evidence="3">The sequence shown here is derived from an EMBL/GenBank/DDBJ whole genome shotgun (WGS) entry which is preliminary data.</text>
</comment>